<gene>
    <name evidence="3" type="ORF">E4634_10680</name>
</gene>
<organism evidence="3 4">
    <name type="scientific">Mangrovimicrobium sediminis</name>
    <dbReference type="NCBI Taxonomy" id="2562682"/>
    <lineage>
        <taxon>Bacteria</taxon>
        <taxon>Pseudomonadati</taxon>
        <taxon>Pseudomonadota</taxon>
        <taxon>Gammaproteobacteria</taxon>
        <taxon>Cellvibrionales</taxon>
        <taxon>Halieaceae</taxon>
        <taxon>Mangrovimicrobium</taxon>
    </lineage>
</organism>
<dbReference type="RefSeq" id="WP_135443694.1">
    <property type="nucleotide sequence ID" value="NZ_SRLE01000007.1"/>
</dbReference>
<dbReference type="Pfam" id="PF09374">
    <property type="entry name" value="PG_binding_3"/>
    <property type="match status" value="1"/>
</dbReference>
<evidence type="ECO:0000259" key="2">
    <source>
        <dbReference type="Pfam" id="PF09374"/>
    </source>
</evidence>
<dbReference type="InterPro" id="IPR018537">
    <property type="entry name" value="Peptidoglycan-bd_3"/>
</dbReference>
<protein>
    <submittedName>
        <fullName evidence="3">Uncharacterized protein</fullName>
    </submittedName>
</protein>
<comment type="caution">
    <text evidence="3">The sequence shown here is derived from an EMBL/GenBank/DDBJ whole genome shotgun (WGS) entry which is preliminary data.</text>
</comment>
<dbReference type="EMBL" id="SRLE01000007">
    <property type="protein sequence ID" value="TGD73487.1"/>
    <property type="molecule type" value="Genomic_DNA"/>
</dbReference>
<evidence type="ECO:0000313" key="4">
    <source>
        <dbReference type="Proteomes" id="UP000298050"/>
    </source>
</evidence>
<dbReference type="CDD" id="cd13926">
    <property type="entry name" value="N-acetylmuramidase_GH108"/>
    <property type="match status" value="1"/>
</dbReference>
<dbReference type="AlphaFoldDB" id="A0A4Z0M233"/>
<dbReference type="OrthoDB" id="9815229at2"/>
<feature type="domain" description="TtsA-like Glycoside hydrolase family 108" evidence="1">
    <location>
        <begin position="9"/>
        <end position="104"/>
    </location>
</feature>
<dbReference type="Pfam" id="PF05838">
    <property type="entry name" value="Glyco_hydro_108"/>
    <property type="match status" value="1"/>
</dbReference>
<feature type="domain" description="Peptidoglycan binding" evidence="2">
    <location>
        <begin position="107"/>
        <end position="189"/>
    </location>
</feature>
<dbReference type="SUPFAM" id="SSF53955">
    <property type="entry name" value="Lysozyme-like"/>
    <property type="match status" value="1"/>
</dbReference>
<reference evidence="3 4" key="1">
    <citation type="submission" date="2019-04" db="EMBL/GenBank/DDBJ databases">
        <title>Taxonomy of novel Haliea sp. from mangrove soil of West Coast of India.</title>
        <authorList>
            <person name="Verma A."/>
            <person name="Kumar P."/>
            <person name="Krishnamurthi S."/>
        </authorList>
    </citation>
    <scope>NUCLEOTIDE SEQUENCE [LARGE SCALE GENOMIC DNA]</scope>
    <source>
        <strain evidence="3 4">SAOS-164</strain>
    </source>
</reference>
<proteinExistence type="predicted"/>
<dbReference type="InterPro" id="IPR008565">
    <property type="entry name" value="TtsA-like_GH18_dom"/>
</dbReference>
<dbReference type="InterPro" id="IPR023346">
    <property type="entry name" value="Lysozyme-like_dom_sf"/>
</dbReference>
<accession>A0A4Z0M233</accession>
<evidence type="ECO:0000313" key="3">
    <source>
        <dbReference type="EMBL" id="TGD73487.1"/>
    </source>
</evidence>
<dbReference type="Proteomes" id="UP000298050">
    <property type="component" value="Unassembled WGS sequence"/>
</dbReference>
<keyword evidence="4" id="KW-1185">Reference proteome</keyword>
<name>A0A4Z0M233_9GAMM</name>
<evidence type="ECO:0000259" key="1">
    <source>
        <dbReference type="Pfam" id="PF05838"/>
    </source>
</evidence>
<dbReference type="Gene3D" id="1.20.141.10">
    <property type="entry name" value="Chitosanase, subunit A, domain 1"/>
    <property type="match status" value="1"/>
</dbReference>
<sequence length="189" mass="21424">MASFDEALALVLRHEGGYADDPADRGGETYRGVARKIHPQWPGWRRIDAKKGKSGFPGSLDSDATLQKAVAEFYRENYWAPIRGDQLPDNALAQEMFDTGVNMGVRRAVRFFQSALNLLNRNQKNYEDLVVDGWLGEKSLAALAKLMRGDDSPRFLLKLLNAMQAEAYMDIMRNDPTQERFARGWLERA</sequence>